<keyword evidence="1" id="KW-0812">Transmembrane</keyword>
<evidence type="ECO:0000313" key="3">
    <source>
        <dbReference type="Proteomes" id="UP000031668"/>
    </source>
</evidence>
<reference evidence="2 3" key="1">
    <citation type="journal article" date="2014" name="Genome Biol. Evol.">
        <title>The genome of the myxosporean Thelohanellus kitauei shows adaptations to nutrient acquisition within its fish host.</title>
        <authorList>
            <person name="Yang Y."/>
            <person name="Xiong J."/>
            <person name="Zhou Z."/>
            <person name="Huo F."/>
            <person name="Miao W."/>
            <person name="Ran C."/>
            <person name="Liu Y."/>
            <person name="Zhang J."/>
            <person name="Feng J."/>
            <person name="Wang M."/>
            <person name="Wang M."/>
            <person name="Wang L."/>
            <person name="Yao B."/>
        </authorList>
    </citation>
    <scope>NUCLEOTIDE SEQUENCE [LARGE SCALE GENOMIC DNA]</scope>
    <source>
        <strain evidence="2">Wuqing</strain>
    </source>
</reference>
<protein>
    <submittedName>
        <fullName evidence="2">Uncharacterized protein</fullName>
    </submittedName>
</protein>
<keyword evidence="1" id="KW-1133">Transmembrane helix</keyword>
<evidence type="ECO:0000256" key="1">
    <source>
        <dbReference type="SAM" id="Phobius"/>
    </source>
</evidence>
<feature type="transmembrane region" description="Helical" evidence="1">
    <location>
        <begin position="81"/>
        <end position="101"/>
    </location>
</feature>
<accession>A0A0C2M433</accession>
<sequence length="111" mass="12426">MLLISTAAVVLSPTLAILGYCSKRFRELSGFAIIGSAAFLGIFSLSYLGYLLFHAYNNSFIFTKNPLDIQFHGMHLKLPPMGFTLIIVLCITITLGYVILINRFNDYENIK</sequence>
<dbReference type="AlphaFoldDB" id="A0A0C2M433"/>
<evidence type="ECO:0000313" key="2">
    <source>
        <dbReference type="EMBL" id="KII61785.1"/>
    </source>
</evidence>
<comment type="caution">
    <text evidence="2">The sequence shown here is derived from an EMBL/GenBank/DDBJ whole genome shotgun (WGS) entry which is preliminary data.</text>
</comment>
<name>A0A0C2M433_THEKT</name>
<feature type="transmembrane region" description="Helical" evidence="1">
    <location>
        <begin position="32"/>
        <end position="53"/>
    </location>
</feature>
<proteinExistence type="predicted"/>
<gene>
    <name evidence="2" type="ORF">RF11_15855</name>
</gene>
<dbReference type="EMBL" id="JWZT01005261">
    <property type="protein sequence ID" value="KII61785.1"/>
    <property type="molecule type" value="Genomic_DNA"/>
</dbReference>
<keyword evidence="3" id="KW-1185">Reference proteome</keyword>
<keyword evidence="1" id="KW-0472">Membrane</keyword>
<organism evidence="2 3">
    <name type="scientific">Thelohanellus kitauei</name>
    <name type="common">Myxosporean</name>
    <dbReference type="NCBI Taxonomy" id="669202"/>
    <lineage>
        <taxon>Eukaryota</taxon>
        <taxon>Metazoa</taxon>
        <taxon>Cnidaria</taxon>
        <taxon>Myxozoa</taxon>
        <taxon>Myxosporea</taxon>
        <taxon>Bivalvulida</taxon>
        <taxon>Platysporina</taxon>
        <taxon>Myxobolidae</taxon>
        <taxon>Thelohanellus</taxon>
    </lineage>
</organism>
<dbReference type="Proteomes" id="UP000031668">
    <property type="component" value="Unassembled WGS sequence"/>
</dbReference>